<evidence type="ECO:0000256" key="2">
    <source>
        <dbReference type="ARBA" id="ARBA00022679"/>
    </source>
</evidence>
<name>A0A495XVD8_9MICO</name>
<reference evidence="4 5" key="1">
    <citation type="submission" date="2018-10" db="EMBL/GenBank/DDBJ databases">
        <title>Sequencing the genomes of 1000 actinobacteria strains.</title>
        <authorList>
            <person name="Klenk H.-P."/>
        </authorList>
    </citation>
    <scope>NUCLEOTIDE SEQUENCE [LARGE SCALE GENOMIC DNA]</scope>
    <source>
        <strain evidence="4 5">DSM 44267</strain>
    </source>
</reference>
<organism evidence="4 5">
    <name type="scientific">Terracoccus luteus</name>
    <dbReference type="NCBI Taxonomy" id="53356"/>
    <lineage>
        <taxon>Bacteria</taxon>
        <taxon>Bacillati</taxon>
        <taxon>Actinomycetota</taxon>
        <taxon>Actinomycetes</taxon>
        <taxon>Micrococcales</taxon>
        <taxon>Intrasporangiaceae</taxon>
        <taxon>Terracoccus</taxon>
    </lineage>
</organism>
<evidence type="ECO:0000256" key="3">
    <source>
        <dbReference type="SAM" id="MobiDB-lite"/>
    </source>
</evidence>
<dbReference type="GO" id="GO:0016757">
    <property type="term" value="F:glycosyltransferase activity"/>
    <property type="evidence" value="ECO:0007669"/>
    <property type="project" value="UniProtKB-KW"/>
</dbReference>
<sequence length="739" mass="76048">MTHARTLPPIPAGPPTGEAALHVAVIGPAHPAPGRLAAHTTLLAHHLADAGHDVTLVSWASLLPGRAERGERTGGSGAPGPIGTGTGSAVAPFPRTIRALGRARPDSWLRVGRRLRDVDAVVVVATSPSLAPAHLALLRAAGALPPTGATTPAGADRRPRSVLVCGEVLPHETRPGDAALVGSLLRRVDSVVVHTPDEARVATGLGAARVATVELPPEPVDGPHGPDDPDGSGAGSTRLLCVGPERAGLDRLLAAVARVPEVTLTVLPAGPASSDPVSDDGTASAVASAVAADPRLQGRVEVRDVVVSARQHDELAVLLGGHDVLALTAGSVTAAQGVALAHAHGLPVLAPDAPPFSNRVTDGVDGLLVADGGPDPVAPLAAALRRLRDPELRRRFADDARTPDLPAAWATYLGLIESLSVDVGALTTGRADHVAAPDPDRSTDPDDSNDPFEAEDDDGSDDRAGGPRSVLDATAHTVSEVASGLARRSSALQRTGPGRAVGRLAARGAGRGRAVRRRLESRRAVVALQARDLPDEVLVTDVLGDPEQADEARRLARSLGLPRTRDGVAAWAALGTLAAILRIRDDGRRQAVVVDETGPRSVLSRWSRAVGFAPVEIDFTGLRPSVAALDVDTGSLDVIARVHPRGCDADDIDHVLEQASWALRVGGLLVVTVPIGPPSADGALGPSDVRGILARAHDVGFVLVGDLDGDVNARMREAAARARSGDAAYGLVRLALRRR</sequence>
<feature type="region of interest" description="Disordered" evidence="3">
    <location>
        <begin position="67"/>
        <end position="90"/>
    </location>
</feature>
<dbReference type="Gene3D" id="3.40.50.2000">
    <property type="entry name" value="Glycogen Phosphorylase B"/>
    <property type="match status" value="2"/>
</dbReference>
<accession>A0A495XVD8</accession>
<protein>
    <submittedName>
        <fullName evidence="4">Glycosyltransferase involved in cell wall biosynthesis</fullName>
    </submittedName>
</protein>
<keyword evidence="1" id="KW-0328">Glycosyltransferase</keyword>
<gene>
    <name evidence="4" type="ORF">DFJ68_1978</name>
</gene>
<feature type="compositionally biased region" description="Gly residues" evidence="3">
    <location>
        <begin position="73"/>
        <end position="86"/>
    </location>
</feature>
<dbReference type="AlphaFoldDB" id="A0A495XVD8"/>
<evidence type="ECO:0000256" key="1">
    <source>
        <dbReference type="ARBA" id="ARBA00022676"/>
    </source>
</evidence>
<feature type="region of interest" description="Disordered" evidence="3">
    <location>
        <begin position="215"/>
        <end position="237"/>
    </location>
</feature>
<feature type="compositionally biased region" description="Basic and acidic residues" evidence="3">
    <location>
        <begin position="431"/>
        <end position="444"/>
    </location>
</feature>
<dbReference type="EMBL" id="RBXT01000001">
    <property type="protein sequence ID" value="RKT78531.1"/>
    <property type="molecule type" value="Genomic_DNA"/>
</dbReference>
<dbReference type="RefSeq" id="WP_121032823.1">
    <property type="nucleotide sequence ID" value="NZ_RBXT01000001.1"/>
</dbReference>
<feature type="region of interest" description="Disordered" evidence="3">
    <location>
        <begin position="431"/>
        <end position="469"/>
    </location>
</feature>
<keyword evidence="5" id="KW-1185">Reference proteome</keyword>
<dbReference type="OrthoDB" id="9771846at2"/>
<keyword evidence="2 4" id="KW-0808">Transferase</keyword>
<proteinExistence type="predicted"/>
<feature type="compositionally biased region" description="Acidic residues" evidence="3">
    <location>
        <begin position="445"/>
        <end position="460"/>
    </location>
</feature>
<dbReference type="SUPFAM" id="SSF53756">
    <property type="entry name" value="UDP-Glycosyltransferase/glycogen phosphorylase"/>
    <property type="match status" value="1"/>
</dbReference>
<comment type="caution">
    <text evidence="4">The sequence shown here is derived from an EMBL/GenBank/DDBJ whole genome shotgun (WGS) entry which is preliminary data.</text>
</comment>
<dbReference type="PANTHER" id="PTHR12526">
    <property type="entry name" value="GLYCOSYLTRANSFERASE"/>
    <property type="match status" value="1"/>
</dbReference>
<evidence type="ECO:0000313" key="5">
    <source>
        <dbReference type="Proteomes" id="UP000278440"/>
    </source>
</evidence>
<dbReference type="PANTHER" id="PTHR12526:SF510">
    <property type="entry name" value="D-INOSITOL 3-PHOSPHATE GLYCOSYLTRANSFERASE"/>
    <property type="match status" value="1"/>
</dbReference>
<dbReference type="Proteomes" id="UP000278440">
    <property type="component" value="Unassembled WGS sequence"/>
</dbReference>
<evidence type="ECO:0000313" key="4">
    <source>
        <dbReference type="EMBL" id="RKT78531.1"/>
    </source>
</evidence>